<sequence>MNPAEELRYLILGAQREGNRIFADALRPHGLTPSQAEALQVIAERGPLALLDLGRLLVCESGSPSRLVDGLVRAGLVERVDDPADRRRVTLTLTTAGRTAAAHVTAAEAQLHDLLDAVIPPRKLTATIDVLRTLVAGRPAGEALELRRTTTQKEHR</sequence>
<feature type="domain" description="HTH marR-type" evidence="1">
    <location>
        <begin position="4"/>
        <end position="136"/>
    </location>
</feature>
<dbReference type="Gene3D" id="1.10.10.10">
    <property type="entry name" value="Winged helix-like DNA-binding domain superfamily/Winged helix DNA-binding domain"/>
    <property type="match status" value="1"/>
</dbReference>
<dbReference type="InterPro" id="IPR039422">
    <property type="entry name" value="MarR/SlyA-like"/>
</dbReference>
<accession>A0A6J6GA82</accession>
<dbReference type="SUPFAM" id="SSF46785">
    <property type="entry name" value="Winged helix' DNA-binding domain"/>
    <property type="match status" value="1"/>
</dbReference>
<dbReference type="PANTHER" id="PTHR33164:SF43">
    <property type="entry name" value="HTH-TYPE TRANSCRIPTIONAL REPRESSOR YETL"/>
    <property type="match status" value="1"/>
</dbReference>
<dbReference type="InterPro" id="IPR036390">
    <property type="entry name" value="WH_DNA-bd_sf"/>
</dbReference>
<dbReference type="InterPro" id="IPR000835">
    <property type="entry name" value="HTH_MarR-typ"/>
</dbReference>
<evidence type="ECO:0000313" key="2">
    <source>
        <dbReference type="EMBL" id="CAB4597430.1"/>
    </source>
</evidence>
<gene>
    <name evidence="2" type="ORF">UFOPK1493_04090</name>
</gene>
<evidence type="ECO:0000259" key="1">
    <source>
        <dbReference type="PROSITE" id="PS50995"/>
    </source>
</evidence>
<dbReference type="SMART" id="SM00347">
    <property type="entry name" value="HTH_MARR"/>
    <property type="match status" value="1"/>
</dbReference>
<protein>
    <submittedName>
        <fullName evidence="2">Unannotated protein</fullName>
    </submittedName>
</protein>
<reference evidence="2" key="1">
    <citation type="submission" date="2020-05" db="EMBL/GenBank/DDBJ databases">
        <authorList>
            <person name="Chiriac C."/>
            <person name="Salcher M."/>
            <person name="Ghai R."/>
            <person name="Kavagutti S V."/>
        </authorList>
    </citation>
    <scope>NUCLEOTIDE SEQUENCE</scope>
</reference>
<dbReference type="AlphaFoldDB" id="A0A6J6GA82"/>
<dbReference type="EMBL" id="CAEZSR010000283">
    <property type="protein sequence ID" value="CAB4597430.1"/>
    <property type="molecule type" value="Genomic_DNA"/>
</dbReference>
<dbReference type="GO" id="GO:0006950">
    <property type="term" value="P:response to stress"/>
    <property type="evidence" value="ECO:0007669"/>
    <property type="project" value="TreeGrafter"/>
</dbReference>
<dbReference type="PROSITE" id="PS50995">
    <property type="entry name" value="HTH_MARR_2"/>
    <property type="match status" value="1"/>
</dbReference>
<name>A0A6J6GA82_9ZZZZ</name>
<dbReference type="PANTHER" id="PTHR33164">
    <property type="entry name" value="TRANSCRIPTIONAL REGULATOR, MARR FAMILY"/>
    <property type="match status" value="1"/>
</dbReference>
<proteinExistence type="predicted"/>
<dbReference type="InterPro" id="IPR036388">
    <property type="entry name" value="WH-like_DNA-bd_sf"/>
</dbReference>
<dbReference type="Pfam" id="PF13463">
    <property type="entry name" value="HTH_27"/>
    <property type="match status" value="1"/>
</dbReference>
<dbReference type="GO" id="GO:0003700">
    <property type="term" value="F:DNA-binding transcription factor activity"/>
    <property type="evidence" value="ECO:0007669"/>
    <property type="project" value="InterPro"/>
</dbReference>
<organism evidence="2">
    <name type="scientific">freshwater metagenome</name>
    <dbReference type="NCBI Taxonomy" id="449393"/>
    <lineage>
        <taxon>unclassified sequences</taxon>
        <taxon>metagenomes</taxon>
        <taxon>ecological metagenomes</taxon>
    </lineage>
</organism>